<organism evidence="3 4">
    <name type="scientific">Thermocatellispora tengchongensis</name>
    <dbReference type="NCBI Taxonomy" id="1073253"/>
    <lineage>
        <taxon>Bacteria</taxon>
        <taxon>Bacillati</taxon>
        <taxon>Actinomycetota</taxon>
        <taxon>Actinomycetes</taxon>
        <taxon>Streptosporangiales</taxon>
        <taxon>Streptosporangiaceae</taxon>
        <taxon>Thermocatellispora</taxon>
    </lineage>
</organism>
<reference evidence="3 4" key="1">
    <citation type="submission" date="2020-08" db="EMBL/GenBank/DDBJ databases">
        <title>Genomic Encyclopedia of Type Strains, Phase IV (KMG-IV): sequencing the most valuable type-strain genomes for metagenomic binning, comparative biology and taxonomic classification.</title>
        <authorList>
            <person name="Goeker M."/>
        </authorList>
    </citation>
    <scope>NUCLEOTIDE SEQUENCE [LARGE SCALE GENOMIC DNA]</scope>
    <source>
        <strain evidence="3 4">DSM 45615</strain>
    </source>
</reference>
<name>A0A840NPT7_9ACTN</name>
<evidence type="ECO:0000313" key="3">
    <source>
        <dbReference type="EMBL" id="MBB5130554.1"/>
    </source>
</evidence>
<keyword evidence="4" id="KW-1185">Reference proteome</keyword>
<feature type="transmembrane region" description="Helical" evidence="2">
    <location>
        <begin position="154"/>
        <end position="181"/>
    </location>
</feature>
<evidence type="ECO:0000256" key="2">
    <source>
        <dbReference type="SAM" id="Phobius"/>
    </source>
</evidence>
<proteinExistence type="predicted"/>
<keyword evidence="2" id="KW-0472">Membrane</keyword>
<dbReference type="InterPro" id="IPR027417">
    <property type="entry name" value="P-loop_NTPase"/>
</dbReference>
<keyword evidence="2" id="KW-1133">Transmembrane helix</keyword>
<sequence>MSKPRSERGHLRVVRDGAAAPPLPGGDLEPVPPAEVEPVEADVVEGELVASGPAAPPVRPRTITVVGRLVPAQLQPSERMVRASRGAAEAVVTLGRGWASWAVRAWDAATLGVHRRQIRAAEAAGDREALAEWIERKDQAVDRRRARLLALPRLALGLAKVAAGVLGGLAVLLPVVAMLVWLVGAGDFLDVFRWAGAVLRWLFAAAGLAWKLLVAGLPVLLVVAGWREGRRRATTGPGWLASGTGGPVSEDGRGAFPDESAILNALRNLGIGPLDKAFKGGWKPRVVLPTGRDGKGWRTQLELPLGVTVDMINRKKSVLAHNLVRLPVEVWPTEPRSQPGVLDLWVADQGSLTGPVPPWPLLVEGGADYFKGVPVGVDIRGGVVLGRLSEANYAVAGMMGSGKSTLIITLLLGAILDPLVEVDVFVMATNADYDPMRPRLRTLLTGPGDEVVEACLDTLRAVYDDLSVRGRALQEHGERAVNRKLAEADPRLRPRIVVVDECQALFMHPDMGEEAADLTVKLISAARKYAVTLVFATPEPSTASLPRKVMAVTSNKACFAIGDQQSNDAILGTGSYTAGISATSLEPKTAEGPGDVGTCMARGFQARPGLLRSFYIAKGAGVDEVTPVVERAMAARKKAGIGAGGAAVAVEESRDLLEDLAAVLDQDPVPAADLPALLAAHAPRWAPYKTLTGKALREQLEALGVRVPSTGNRWPVAPRLIDEALGQRAAAEEGEG</sequence>
<gene>
    <name evidence="3" type="ORF">HNP84_000242</name>
</gene>
<evidence type="ECO:0000313" key="4">
    <source>
        <dbReference type="Proteomes" id="UP000578449"/>
    </source>
</evidence>
<dbReference type="RefSeq" id="WP_185047428.1">
    <property type="nucleotide sequence ID" value="NZ_BAABIX010000006.1"/>
</dbReference>
<feature type="region of interest" description="Disordered" evidence="1">
    <location>
        <begin position="1"/>
        <end position="34"/>
    </location>
</feature>
<accession>A0A840NPT7</accession>
<dbReference type="Gene3D" id="3.40.50.300">
    <property type="entry name" value="P-loop containing nucleotide triphosphate hydrolases"/>
    <property type="match status" value="1"/>
</dbReference>
<dbReference type="EMBL" id="JACHGN010000001">
    <property type="protein sequence ID" value="MBB5130554.1"/>
    <property type="molecule type" value="Genomic_DNA"/>
</dbReference>
<comment type="caution">
    <text evidence="3">The sequence shown here is derived from an EMBL/GenBank/DDBJ whole genome shotgun (WGS) entry which is preliminary data.</text>
</comment>
<dbReference type="SUPFAM" id="SSF52540">
    <property type="entry name" value="P-loop containing nucleoside triphosphate hydrolases"/>
    <property type="match status" value="1"/>
</dbReference>
<protein>
    <submittedName>
        <fullName evidence="3">S-DNA-T family DNA segregation ATPase FtsK/SpoIIIE</fullName>
    </submittedName>
</protein>
<dbReference type="AlphaFoldDB" id="A0A840NPT7"/>
<keyword evidence="2" id="KW-0812">Transmembrane</keyword>
<feature type="compositionally biased region" description="Basic and acidic residues" evidence="1">
    <location>
        <begin position="1"/>
        <end position="15"/>
    </location>
</feature>
<feature type="transmembrane region" description="Helical" evidence="2">
    <location>
        <begin position="201"/>
        <end position="223"/>
    </location>
</feature>
<evidence type="ECO:0000256" key="1">
    <source>
        <dbReference type="SAM" id="MobiDB-lite"/>
    </source>
</evidence>
<dbReference type="Proteomes" id="UP000578449">
    <property type="component" value="Unassembled WGS sequence"/>
</dbReference>